<dbReference type="Proteomes" id="UP001465331">
    <property type="component" value="Unassembled WGS sequence"/>
</dbReference>
<keyword evidence="3" id="KW-0862">Zinc</keyword>
<evidence type="ECO:0000256" key="4">
    <source>
        <dbReference type="ARBA" id="ARBA00023239"/>
    </source>
</evidence>
<dbReference type="PANTHER" id="PTHR33337">
    <property type="entry name" value="GFA DOMAIN-CONTAINING PROTEIN"/>
    <property type="match status" value="1"/>
</dbReference>
<comment type="similarity">
    <text evidence="1">Belongs to the Gfa family.</text>
</comment>
<evidence type="ECO:0000256" key="1">
    <source>
        <dbReference type="ARBA" id="ARBA00005495"/>
    </source>
</evidence>
<comment type="caution">
    <text evidence="6">The sequence shown here is derived from an EMBL/GenBank/DDBJ whole genome shotgun (WGS) entry which is preliminary data.</text>
</comment>
<organism evidence="6 7">
    <name type="scientific">Sinimarinibacterium thermocellulolyticum</name>
    <dbReference type="NCBI Taxonomy" id="3170016"/>
    <lineage>
        <taxon>Bacteria</taxon>
        <taxon>Pseudomonadati</taxon>
        <taxon>Pseudomonadota</taxon>
        <taxon>Gammaproteobacteria</taxon>
        <taxon>Nevskiales</taxon>
        <taxon>Nevskiaceae</taxon>
        <taxon>Sinimarinibacterium</taxon>
    </lineage>
</organism>
<sequence length="135" mass="14902">MMHTGHCYCGAIRYEISAAPVINAQCHCRECQYFSGGNPNVFVGIPETGFRYVVGEPKRFTRSDLNSPVTREFCGECGTQLVSRSPALPGVAILKRGTLDDPAVFGNPQLAIFTCDRQPWHHVADGVRSFERVPD</sequence>
<dbReference type="Gene3D" id="3.90.1590.10">
    <property type="entry name" value="glutathione-dependent formaldehyde- activating enzyme (gfa)"/>
    <property type="match status" value="1"/>
</dbReference>
<evidence type="ECO:0000313" key="6">
    <source>
        <dbReference type="EMBL" id="MES0873026.1"/>
    </source>
</evidence>
<dbReference type="RefSeq" id="WP_352887372.1">
    <property type="nucleotide sequence ID" value="NZ_JBEPIJ010000002.1"/>
</dbReference>
<dbReference type="PANTHER" id="PTHR33337:SF40">
    <property type="entry name" value="CENP-V_GFA DOMAIN-CONTAINING PROTEIN-RELATED"/>
    <property type="match status" value="1"/>
</dbReference>
<evidence type="ECO:0000256" key="2">
    <source>
        <dbReference type="ARBA" id="ARBA00022723"/>
    </source>
</evidence>
<protein>
    <submittedName>
        <fullName evidence="6">GFA family protein</fullName>
    </submittedName>
</protein>
<reference evidence="6 7" key="1">
    <citation type="submission" date="2024-06" db="EMBL/GenBank/DDBJ databases">
        <authorList>
            <person name="Li Z."/>
            <person name="Jiang Y."/>
        </authorList>
    </citation>
    <scope>NUCLEOTIDE SEQUENCE [LARGE SCALE GENOMIC DNA]</scope>
    <source>
        <strain evidence="6 7">HSW-8</strain>
    </source>
</reference>
<keyword evidence="7" id="KW-1185">Reference proteome</keyword>
<dbReference type="InterPro" id="IPR011057">
    <property type="entry name" value="Mss4-like_sf"/>
</dbReference>
<feature type="domain" description="CENP-V/GFA" evidence="5">
    <location>
        <begin position="3"/>
        <end position="121"/>
    </location>
</feature>
<proteinExistence type="inferred from homology"/>
<dbReference type="EMBL" id="JBEPIJ010000002">
    <property type="protein sequence ID" value="MES0873026.1"/>
    <property type="molecule type" value="Genomic_DNA"/>
</dbReference>
<dbReference type="PROSITE" id="PS51891">
    <property type="entry name" value="CENP_V_GFA"/>
    <property type="match status" value="1"/>
</dbReference>
<accession>A0ABV2A865</accession>
<evidence type="ECO:0000256" key="3">
    <source>
        <dbReference type="ARBA" id="ARBA00022833"/>
    </source>
</evidence>
<dbReference type="Pfam" id="PF04828">
    <property type="entry name" value="GFA"/>
    <property type="match status" value="1"/>
</dbReference>
<name>A0ABV2A865_9GAMM</name>
<gene>
    <name evidence="6" type="ORF">ABSH63_03240</name>
</gene>
<dbReference type="InterPro" id="IPR006913">
    <property type="entry name" value="CENP-V/GFA"/>
</dbReference>
<evidence type="ECO:0000313" key="7">
    <source>
        <dbReference type="Proteomes" id="UP001465331"/>
    </source>
</evidence>
<keyword evidence="4" id="KW-0456">Lyase</keyword>
<keyword evidence="2" id="KW-0479">Metal-binding</keyword>
<dbReference type="SUPFAM" id="SSF51316">
    <property type="entry name" value="Mss4-like"/>
    <property type="match status" value="1"/>
</dbReference>
<evidence type="ECO:0000259" key="5">
    <source>
        <dbReference type="PROSITE" id="PS51891"/>
    </source>
</evidence>